<dbReference type="EMBL" id="JAHWZX010000006">
    <property type="protein sequence ID" value="MBW4330860.1"/>
    <property type="molecule type" value="Genomic_DNA"/>
</dbReference>
<feature type="domain" description="BPP" evidence="2">
    <location>
        <begin position="24"/>
        <end position="349"/>
    </location>
</feature>
<name>A0ABS6XKX3_9SPHN</name>
<comment type="caution">
    <text evidence="3">The sequence shown here is derived from an EMBL/GenBank/DDBJ whole genome shotgun (WGS) entry which is preliminary data.</text>
</comment>
<organism evidence="3 4">
    <name type="scientific">Stakelama flava</name>
    <dbReference type="NCBI Taxonomy" id="2860338"/>
    <lineage>
        <taxon>Bacteria</taxon>
        <taxon>Pseudomonadati</taxon>
        <taxon>Pseudomonadota</taxon>
        <taxon>Alphaproteobacteria</taxon>
        <taxon>Sphingomonadales</taxon>
        <taxon>Sphingomonadaceae</taxon>
        <taxon>Stakelama</taxon>
    </lineage>
</organism>
<dbReference type="PROSITE" id="PS51662">
    <property type="entry name" value="BP_PHYTASE"/>
    <property type="match status" value="1"/>
</dbReference>
<proteinExistence type="predicted"/>
<sequence length="351" mass="36131">MRIAQYLLSAALLLIGGCATTLQEAAVSSSTVDVPAVGETVPVATANSDAADDPAIFARTDNAAFAVNGKRVEALILGTDKKAGLYAFALDGKAVQFLPEGLLNNVDLRSEGDGFIAGASNRTPGHSGVSLYRYTGSGGITDAGFFTTDLAEPYGFCMGRLNDSLVAIVVGKHGAVREFALQDEANGSLTGREIARFEVGSQSEGCVVDDSTGALYIGEEDVGVWRYSLGRSDGARISIAKTGNGALVADVEGMSILTDGAARYLIVSSQGDSAFAVWRIDGATPQYAGRFHVAAANGVDEVTGTDGVDAHGGAVGGFPSGLVVVQDDVNDGAAQNFKLVDWRAIKAALKP</sequence>
<evidence type="ECO:0000256" key="1">
    <source>
        <dbReference type="SAM" id="SignalP"/>
    </source>
</evidence>
<accession>A0ABS6XKX3</accession>
<feature type="chain" id="PRO_5045128968" evidence="1">
    <location>
        <begin position="26"/>
        <end position="351"/>
    </location>
</feature>
<dbReference type="PROSITE" id="PS51257">
    <property type="entry name" value="PROKAR_LIPOPROTEIN"/>
    <property type="match status" value="1"/>
</dbReference>
<keyword evidence="1" id="KW-0732">Signal</keyword>
<feature type="signal peptide" evidence="1">
    <location>
        <begin position="1"/>
        <end position="25"/>
    </location>
</feature>
<dbReference type="InterPro" id="IPR003431">
    <property type="entry name" value="B-propeller_Phytase"/>
</dbReference>
<dbReference type="Proteomes" id="UP001197214">
    <property type="component" value="Unassembled WGS sequence"/>
</dbReference>
<evidence type="ECO:0000313" key="3">
    <source>
        <dbReference type="EMBL" id="MBW4330860.1"/>
    </source>
</evidence>
<dbReference type="Pfam" id="PF02333">
    <property type="entry name" value="Phytase"/>
    <property type="match status" value="1"/>
</dbReference>
<gene>
    <name evidence="3" type="ORF">KY084_08225</name>
</gene>
<protein>
    <submittedName>
        <fullName evidence="3">Phytase</fullName>
    </submittedName>
</protein>
<evidence type="ECO:0000313" key="4">
    <source>
        <dbReference type="Proteomes" id="UP001197214"/>
    </source>
</evidence>
<reference evidence="3 4" key="1">
    <citation type="submission" date="2021-07" db="EMBL/GenBank/DDBJ databases">
        <title>Stakelama flava sp. nov., a novel endophytic bacterium isolated from branch of Kandelia candel.</title>
        <authorList>
            <person name="Tuo L."/>
        </authorList>
    </citation>
    <scope>NUCLEOTIDE SEQUENCE [LARGE SCALE GENOMIC DNA]</scope>
    <source>
        <strain evidence="3 4">CBK3Z-3</strain>
    </source>
</reference>
<keyword evidence="4" id="KW-1185">Reference proteome</keyword>
<evidence type="ECO:0000259" key="2">
    <source>
        <dbReference type="PROSITE" id="PS51662"/>
    </source>
</evidence>
<dbReference type="RefSeq" id="WP_219237982.1">
    <property type="nucleotide sequence ID" value="NZ_JAHWZX010000006.1"/>
</dbReference>